<feature type="transmembrane region" description="Helical" evidence="1">
    <location>
        <begin position="325"/>
        <end position="345"/>
    </location>
</feature>
<dbReference type="RefSeq" id="WP_106278609.1">
    <property type="nucleotide sequence ID" value="NZ_PVTG01000010.1"/>
</dbReference>
<feature type="transmembrane region" description="Helical" evidence="1">
    <location>
        <begin position="212"/>
        <end position="232"/>
    </location>
</feature>
<dbReference type="EMBL" id="PVTG01000010">
    <property type="protein sequence ID" value="PRY48270.1"/>
    <property type="molecule type" value="Genomic_DNA"/>
</dbReference>
<keyword evidence="3" id="KW-1185">Reference proteome</keyword>
<comment type="caution">
    <text evidence="2">The sequence shown here is derived from an EMBL/GenBank/DDBJ whole genome shotgun (WGS) entry which is preliminary data.</text>
</comment>
<name>A0A2T0TRG0_9ACTN</name>
<dbReference type="AlphaFoldDB" id="A0A2T0TRG0"/>
<evidence type="ECO:0000256" key="1">
    <source>
        <dbReference type="SAM" id="Phobius"/>
    </source>
</evidence>
<evidence type="ECO:0008006" key="4">
    <source>
        <dbReference type="Google" id="ProtNLM"/>
    </source>
</evidence>
<dbReference type="OrthoDB" id="5188485at2"/>
<feature type="transmembrane region" description="Helical" evidence="1">
    <location>
        <begin position="12"/>
        <end position="35"/>
    </location>
</feature>
<evidence type="ECO:0000313" key="3">
    <source>
        <dbReference type="Proteomes" id="UP000239210"/>
    </source>
</evidence>
<dbReference type="PANTHER" id="PTHR38457">
    <property type="entry name" value="REGULATOR ABRB-RELATED"/>
    <property type="match status" value="1"/>
</dbReference>
<feature type="transmembrane region" description="Helical" evidence="1">
    <location>
        <begin position="148"/>
        <end position="171"/>
    </location>
</feature>
<dbReference type="NCBIfam" id="TIGR03082">
    <property type="entry name" value="Gneg_AbrB_dup"/>
    <property type="match status" value="2"/>
</dbReference>
<dbReference type="InterPro" id="IPR007820">
    <property type="entry name" value="AbrB_fam"/>
</dbReference>
<keyword evidence="1" id="KW-1133">Transmembrane helix</keyword>
<accession>A0A2T0TRG0</accession>
<feature type="transmembrane region" description="Helical" evidence="1">
    <location>
        <begin position="268"/>
        <end position="292"/>
    </location>
</feature>
<feature type="transmembrane region" description="Helical" evidence="1">
    <location>
        <begin position="55"/>
        <end position="76"/>
    </location>
</feature>
<feature type="transmembrane region" description="Helical" evidence="1">
    <location>
        <begin position="238"/>
        <end position="256"/>
    </location>
</feature>
<keyword evidence="1" id="KW-0812">Transmembrane</keyword>
<dbReference type="InterPro" id="IPR017516">
    <property type="entry name" value="AbrB_dup"/>
</dbReference>
<keyword evidence="1" id="KW-0472">Membrane</keyword>
<gene>
    <name evidence="2" type="ORF">LY71_110162</name>
</gene>
<feature type="transmembrane region" description="Helical" evidence="1">
    <location>
        <begin position="186"/>
        <end position="205"/>
    </location>
</feature>
<feature type="transmembrane region" description="Helical" evidence="1">
    <location>
        <begin position="88"/>
        <end position="109"/>
    </location>
</feature>
<dbReference type="Pfam" id="PF05145">
    <property type="entry name" value="AbrB"/>
    <property type="match status" value="1"/>
</dbReference>
<protein>
    <recommendedName>
        <fullName evidence="4">AbrB family transcriptional regulator</fullName>
    </recommendedName>
</protein>
<organism evidence="2 3">
    <name type="scientific">Geodermatophilus tzadiensis</name>
    <dbReference type="NCBI Taxonomy" id="1137988"/>
    <lineage>
        <taxon>Bacteria</taxon>
        <taxon>Bacillati</taxon>
        <taxon>Actinomycetota</taxon>
        <taxon>Actinomycetes</taxon>
        <taxon>Geodermatophilales</taxon>
        <taxon>Geodermatophilaceae</taxon>
        <taxon>Geodermatophilus</taxon>
    </lineage>
</organism>
<dbReference type="Proteomes" id="UP000239210">
    <property type="component" value="Unassembled WGS sequence"/>
</dbReference>
<reference evidence="2 3" key="1">
    <citation type="submission" date="2018-03" db="EMBL/GenBank/DDBJ databases">
        <title>Genomic Encyclopedia of Archaeal and Bacterial Type Strains, Phase II (KMG-II): from individual species to whole genera.</title>
        <authorList>
            <person name="Goeker M."/>
        </authorList>
    </citation>
    <scope>NUCLEOTIDE SEQUENCE [LARGE SCALE GENOMIC DNA]</scope>
    <source>
        <strain evidence="2 3">DSM 45416</strain>
    </source>
</reference>
<sequence>MARVPLRRLADAAALVAGAVLAGVLLDLAGVPSAPLFGGLLAGLVRGLAGRTRLAVPRTGTAAAQAVVGVSIGALVDLDTLAALGEDWLPVLLVTVATLLLTVTAGLLLRLQPGIGPVTGAFAMIAGGASGITAMARDLGADDRMVAVLQYLRVLLIVVAMPVVATVVYGAHPGSGGTVATPDGPGWPAGLAFTASCALAGYGLARPVRLPVPALLGPMLVAAAVDLGGLSAGATVPGAVEAVAFGLIGLQVGLAFTRESLRTIGRALPLALAIIVGLVVACAGLGEVLAAATGATRLDAYLATTPGGLYAVLATAAGTGADTTFVLAVQVLRLFVMLLAAPLIARRLRRRPA</sequence>
<proteinExistence type="predicted"/>
<dbReference type="GO" id="GO:0010468">
    <property type="term" value="P:regulation of gene expression"/>
    <property type="evidence" value="ECO:0007669"/>
    <property type="project" value="InterPro"/>
</dbReference>
<dbReference type="GO" id="GO:0016020">
    <property type="term" value="C:membrane"/>
    <property type="evidence" value="ECO:0007669"/>
    <property type="project" value="InterPro"/>
</dbReference>
<evidence type="ECO:0000313" key="2">
    <source>
        <dbReference type="EMBL" id="PRY48270.1"/>
    </source>
</evidence>
<dbReference type="PIRSF" id="PIRSF038991">
    <property type="entry name" value="Protein_AbrB"/>
    <property type="match status" value="1"/>
</dbReference>
<dbReference type="PANTHER" id="PTHR38457:SF1">
    <property type="entry name" value="REGULATOR ABRB-RELATED"/>
    <property type="match status" value="1"/>
</dbReference>
<feature type="transmembrane region" description="Helical" evidence="1">
    <location>
        <begin position="115"/>
        <end position="136"/>
    </location>
</feature>